<keyword evidence="3" id="KW-1185">Reference proteome</keyword>
<evidence type="ECO:0000313" key="2">
    <source>
        <dbReference type="EMBL" id="MCP9765932.1"/>
    </source>
</evidence>
<proteinExistence type="predicted"/>
<dbReference type="PROSITE" id="PS51257">
    <property type="entry name" value="PROKAR_LIPOPROTEIN"/>
    <property type="match status" value="1"/>
</dbReference>
<protein>
    <submittedName>
        <fullName evidence="2">DUF3472 domain-containing protein</fullName>
    </submittedName>
</protein>
<name>A0AAE3H6U1_9BACT</name>
<dbReference type="InterPro" id="IPR021862">
    <property type="entry name" value="DUF3472"/>
</dbReference>
<sequence length="426" mass="47680">MHRIAIFCLYFLLISCEESSAITYTSHDPNLQKIPLGGNAWVTNGAEITEKGLGNWTSVDQVCKVYFKVNKAGKLKLSIFSEAVPSKIKISISGTSKVIELKGEAETMAGEWDIVQAGYVEIQLVGIEKQGNTFGEISAIGISGSCVNSETAFVKNNEGNYFYWGRRGPSVHLNYNTDGLESIEWFYSEITVPEKNDVIGSYYMANGFGEGYFGMQVNSETERRVLFSIWSPFTTDDPSKIPTDQKIILLKKGKNVYTGEFGNEGAGGQSYLKYNWKVGNTYKFLVGAKPDRLGSTTYTAYFFVPEENQWLLIASFKRPKTNIYLKGLYSFLENFEPETGNQARQANYGNQWAFDSKKGWQEINKITFTADATARIGYRKDYEGGNAEDGFYLKNCGFSNKTTAIKTEIVRPLKNLKPQVAFALLP</sequence>
<evidence type="ECO:0000313" key="3">
    <source>
        <dbReference type="Proteomes" id="UP001204144"/>
    </source>
</evidence>
<comment type="caution">
    <text evidence="2">The sequence shown here is derived from an EMBL/GenBank/DDBJ whole genome shotgun (WGS) entry which is preliminary data.</text>
</comment>
<dbReference type="Pfam" id="PF11958">
    <property type="entry name" value="DUF3472"/>
    <property type="match status" value="1"/>
</dbReference>
<dbReference type="AlphaFoldDB" id="A0AAE3H6U1"/>
<evidence type="ECO:0000259" key="1">
    <source>
        <dbReference type="Pfam" id="PF16871"/>
    </source>
</evidence>
<dbReference type="Pfam" id="PF16871">
    <property type="entry name" value="DUF5077"/>
    <property type="match status" value="1"/>
</dbReference>
<accession>A0AAE3H6U1</accession>
<organism evidence="2 3">
    <name type="scientific">Lacihabitans soyangensis</name>
    <dbReference type="NCBI Taxonomy" id="869394"/>
    <lineage>
        <taxon>Bacteria</taxon>
        <taxon>Pseudomonadati</taxon>
        <taxon>Bacteroidota</taxon>
        <taxon>Cytophagia</taxon>
        <taxon>Cytophagales</taxon>
        <taxon>Leadbetterellaceae</taxon>
        <taxon>Lacihabitans</taxon>
    </lineage>
</organism>
<feature type="domain" description="DUF5077" evidence="1">
    <location>
        <begin position="34"/>
        <end position="145"/>
    </location>
</feature>
<reference evidence="2 3" key="1">
    <citation type="submission" date="2018-11" db="EMBL/GenBank/DDBJ databases">
        <title>Novel bacteria species description.</title>
        <authorList>
            <person name="Han J.-H."/>
        </authorList>
    </citation>
    <scope>NUCLEOTIDE SEQUENCE [LARGE SCALE GENOMIC DNA]</scope>
    <source>
        <strain evidence="2 3">KCTC23259</strain>
    </source>
</reference>
<gene>
    <name evidence="2" type="ORF">EGI31_23600</name>
</gene>
<dbReference type="EMBL" id="RJUF01000194">
    <property type="protein sequence ID" value="MCP9765932.1"/>
    <property type="molecule type" value="Genomic_DNA"/>
</dbReference>
<dbReference type="Proteomes" id="UP001204144">
    <property type="component" value="Unassembled WGS sequence"/>
</dbReference>
<dbReference type="RefSeq" id="WP_255039638.1">
    <property type="nucleotide sequence ID" value="NZ_RJUF01000194.1"/>
</dbReference>
<dbReference type="InterPro" id="IPR031712">
    <property type="entry name" value="DUF5077"/>
</dbReference>